<keyword evidence="4 6" id="KW-1133">Transmembrane helix</keyword>
<feature type="transmembrane region" description="Helical" evidence="6">
    <location>
        <begin position="763"/>
        <end position="783"/>
    </location>
</feature>
<organism evidence="9 10">
    <name type="scientific">Chryseolinea lacunae</name>
    <dbReference type="NCBI Taxonomy" id="2801331"/>
    <lineage>
        <taxon>Bacteria</taxon>
        <taxon>Pseudomonadati</taxon>
        <taxon>Bacteroidota</taxon>
        <taxon>Cytophagia</taxon>
        <taxon>Cytophagales</taxon>
        <taxon>Fulvivirgaceae</taxon>
        <taxon>Chryseolinea</taxon>
    </lineage>
</organism>
<feature type="domain" description="MacB-like periplasmic core" evidence="8">
    <location>
        <begin position="20"/>
        <end position="239"/>
    </location>
</feature>
<evidence type="ECO:0000313" key="10">
    <source>
        <dbReference type="Proteomes" id="UP000613030"/>
    </source>
</evidence>
<name>A0ABS1KQQ4_9BACT</name>
<dbReference type="InterPro" id="IPR003838">
    <property type="entry name" value="ABC3_permease_C"/>
</dbReference>
<keyword evidence="5 6" id="KW-0472">Membrane</keyword>
<feature type="transmembrane region" description="Helical" evidence="6">
    <location>
        <begin position="286"/>
        <end position="308"/>
    </location>
</feature>
<evidence type="ECO:0000259" key="7">
    <source>
        <dbReference type="Pfam" id="PF02687"/>
    </source>
</evidence>
<comment type="caution">
    <text evidence="9">The sequence shown here is derived from an EMBL/GenBank/DDBJ whole genome shotgun (WGS) entry which is preliminary data.</text>
</comment>
<keyword evidence="3 6" id="KW-0812">Transmembrane</keyword>
<protein>
    <submittedName>
        <fullName evidence="9">ABC transporter permease</fullName>
    </submittedName>
</protein>
<feature type="domain" description="ABC3 transporter permease C-terminal" evidence="7">
    <location>
        <begin position="680"/>
        <end position="790"/>
    </location>
</feature>
<feature type="domain" description="ABC3 transporter permease C-terminal" evidence="7">
    <location>
        <begin position="292"/>
        <end position="400"/>
    </location>
</feature>
<dbReference type="EMBL" id="JAERRB010000003">
    <property type="protein sequence ID" value="MBL0741665.1"/>
    <property type="molecule type" value="Genomic_DNA"/>
</dbReference>
<feature type="transmembrane region" description="Helical" evidence="6">
    <location>
        <begin position="677"/>
        <end position="700"/>
    </location>
</feature>
<dbReference type="PANTHER" id="PTHR30572:SF18">
    <property type="entry name" value="ABC-TYPE MACROLIDE FAMILY EXPORT SYSTEM PERMEASE COMPONENT 2"/>
    <property type="match status" value="1"/>
</dbReference>
<feature type="transmembrane region" description="Helical" evidence="6">
    <location>
        <begin position="380"/>
        <end position="403"/>
    </location>
</feature>
<dbReference type="Pfam" id="PF12704">
    <property type="entry name" value="MacB_PCD"/>
    <property type="match status" value="1"/>
</dbReference>
<feature type="transmembrane region" description="Helical" evidence="6">
    <location>
        <begin position="721"/>
        <end position="743"/>
    </location>
</feature>
<dbReference type="InterPro" id="IPR050250">
    <property type="entry name" value="Macrolide_Exporter_MacB"/>
</dbReference>
<dbReference type="InterPro" id="IPR025857">
    <property type="entry name" value="MacB_PCD"/>
</dbReference>
<comment type="subcellular location">
    <subcellularLocation>
        <location evidence="1">Cell membrane</location>
        <topology evidence="1">Multi-pass membrane protein</topology>
    </subcellularLocation>
</comment>
<feature type="transmembrane region" description="Helical" evidence="6">
    <location>
        <begin position="424"/>
        <end position="448"/>
    </location>
</feature>
<dbReference type="RefSeq" id="WP_202009034.1">
    <property type="nucleotide sequence ID" value="NZ_JAERRB010000003.1"/>
</dbReference>
<gene>
    <name evidence="9" type="ORF">JI741_10580</name>
</gene>
<dbReference type="PANTHER" id="PTHR30572">
    <property type="entry name" value="MEMBRANE COMPONENT OF TRANSPORTER-RELATED"/>
    <property type="match status" value="1"/>
</dbReference>
<evidence type="ECO:0000313" key="9">
    <source>
        <dbReference type="EMBL" id="MBL0741665.1"/>
    </source>
</evidence>
<dbReference type="Proteomes" id="UP000613030">
    <property type="component" value="Unassembled WGS sequence"/>
</dbReference>
<sequence length="800" mass="90931">MFRNNIRVAFRSLLKNKVYSFINVGGLSIGIAVFVLIVLYISYEKSFDQFHVRKDHIYRVQQDRFSRGERTLHSAIGSYATGTALKSSFAEVEDHVSLIKVSPIILYKNEGFKEERTCFASENFFRYFSFPLIKGVDSLVLRDPYTAVVSESFAKKVFKGEDPIGKTLSFRGTYEFDVVGVYKDMPDNSHMKFDIIISYATFEKHPYREVLDAPWRYDGLMTYVVLRDGANARALEQKFPDLIMAQAGDWLKETDQRMTWQLQPLTSIHLYSDLSNELEQNGDHRYIEYITLVAIFILVIAWFNYVGLATAKSLERAKEVGIRKVLGSYRLQLIGQFLLESLFLNLAAGVIAAVMVFAMMPTFNNVISTQVNFSVLDIRFWMVMTGVLLGGSLAAGLYPAFFLSAFKPSLILKGKFVASASGRWVRKAMVLVPFVTAIVLVSCLFIIYKQISFLRSQALGFDVSQKLVIRDSEIYDSLANQRVDTYKKEMMRIPGVEASTYLNVVPGDPIIYLINGVRRPKDDDSKSFQYQRMWVDENFVEVMGLQLLAGRNFTTQSIPRKTLFVNEQALATLGFEKPEDAIDEKVLFMGDTATVIGVVNDFHQESPKDPIPPVLYAYRPEGGLFYLINIETKAARQVVSDLEELFHHVFPGQPFSYYFLDEKYDQQYKRDIQFGKLIGFFSALLVFVTVLGLFGLSAYTASVRTREIGIRKVLGAKESSIVVLLCREYIVLILAATCIAIPSAWYAMDNWLNSFALKVELKVWMFVLPTLVLVFITLATISFQTLRAALTNPVDTLRHE</sequence>
<feature type="transmembrane region" description="Helical" evidence="6">
    <location>
        <begin position="337"/>
        <end position="360"/>
    </location>
</feature>
<reference evidence="9 10" key="1">
    <citation type="submission" date="2021-01" db="EMBL/GenBank/DDBJ databases">
        <title>Chryseolinea sp. Jin1 Genome sequencing and assembly.</title>
        <authorList>
            <person name="Kim I."/>
        </authorList>
    </citation>
    <scope>NUCLEOTIDE SEQUENCE [LARGE SCALE GENOMIC DNA]</scope>
    <source>
        <strain evidence="9 10">Jin1</strain>
    </source>
</reference>
<evidence type="ECO:0000256" key="1">
    <source>
        <dbReference type="ARBA" id="ARBA00004651"/>
    </source>
</evidence>
<evidence type="ECO:0000256" key="4">
    <source>
        <dbReference type="ARBA" id="ARBA00022989"/>
    </source>
</evidence>
<proteinExistence type="predicted"/>
<keyword evidence="10" id="KW-1185">Reference proteome</keyword>
<evidence type="ECO:0000256" key="5">
    <source>
        <dbReference type="ARBA" id="ARBA00023136"/>
    </source>
</evidence>
<dbReference type="Pfam" id="PF02687">
    <property type="entry name" value="FtsX"/>
    <property type="match status" value="2"/>
</dbReference>
<evidence type="ECO:0000256" key="2">
    <source>
        <dbReference type="ARBA" id="ARBA00022475"/>
    </source>
</evidence>
<feature type="transmembrane region" description="Helical" evidence="6">
    <location>
        <begin position="21"/>
        <end position="43"/>
    </location>
</feature>
<evidence type="ECO:0000256" key="6">
    <source>
        <dbReference type="SAM" id="Phobius"/>
    </source>
</evidence>
<keyword evidence="2" id="KW-1003">Cell membrane</keyword>
<accession>A0ABS1KQQ4</accession>
<evidence type="ECO:0000259" key="8">
    <source>
        <dbReference type="Pfam" id="PF12704"/>
    </source>
</evidence>
<evidence type="ECO:0000256" key="3">
    <source>
        <dbReference type="ARBA" id="ARBA00022692"/>
    </source>
</evidence>